<keyword evidence="2" id="KW-1185">Reference proteome</keyword>
<comment type="caution">
    <text evidence="1">The sequence shown here is derived from an EMBL/GenBank/DDBJ whole genome shotgun (WGS) entry which is preliminary data.</text>
</comment>
<sequence>MPMMNSIGNQDMTSTISKTDMNSAIAALKKEGEERAVMVANTVCIFAPDVPASVAEDVLDGMRLMNLSANKKFDKETQQREWYNFYNDGLGKFGWTLTGAAHVEEAIDKDTHTLATLVPQIVTVQIGASHRLSRCVKRSFEVIVQTPKAQQLLEESSVSVSGKSSTIQISACEMTPQGLPIMHMTSVQLSYDKAEKTAGSAGRIIDKSNTRVYRASQQGSFSVRHFDAMREAVRMKLASQAFDILALDI</sequence>
<protein>
    <submittedName>
        <fullName evidence="1">Uncharacterized protein</fullName>
    </submittedName>
</protein>
<evidence type="ECO:0000313" key="1">
    <source>
        <dbReference type="EMBL" id="PLV13945.1"/>
    </source>
</evidence>
<reference evidence="1 2" key="1">
    <citation type="submission" date="2017-12" db="EMBL/GenBank/DDBJ databases">
        <title>Detection of the carbapenemase gene blaVIM-5 in members of the Pseudomonas putida group isolated from polluted Nigerian wetlands.</title>
        <authorList>
            <person name="Adelowo O."/>
            <person name="Vollmers J."/>
            <person name="Maeusezahl I."/>
            <person name="Kaster A.-K."/>
            <person name="Mueller J.A."/>
        </authorList>
    </citation>
    <scope>NUCLEOTIDE SEQUENCE [LARGE SCALE GENOMIC DNA]</scope>
    <source>
        <strain evidence="1 2">MR69</strain>
    </source>
</reference>
<dbReference type="Proteomes" id="UP000234744">
    <property type="component" value="Unassembled WGS sequence"/>
</dbReference>
<name>A0ABX4U060_PSEDL</name>
<dbReference type="EMBL" id="PJCJ01000007">
    <property type="protein sequence ID" value="PLV13945.1"/>
    <property type="molecule type" value="Genomic_DNA"/>
</dbReference>
<evidence type="ECO:0000313" key="2">
    <source>
        <dbReference type="Proteomes" id="UP000234744"/>
    </source>
</evidence>
<gene>
    <name evidence="1" type="ORF">CXG47_14170</name>
</gene>
<proteinExistence type="predicted"/>
<accession>A0ABX4U060</accession>
<organism evidence="1 2">
    <name type="scientific">Pseudomonas plecoglossicida</name>
    <dbReference type="NCBI Taxonomy" id="70775"/>
    <lineage>
        <taxon>Bacteria</taxon>
        <taxon>Pseudomonadati</taxon>
        <taxon>Pseudomonadota</taxon>
        <taxon>Gammaproteobacteria</taxon>
        <taxon>Pseudomonadales</taxon>
        <taxon>Pseudomonadaceae</taxon>
        <taxon>Pseudomonas</taxon>
    </lineage>
</organism>